<evidence type="ECO:0000313" key="1">
    <source>
        <dbReference type="EMBL" id="KAF1957860.1"/>
    </source>
</evidence>
<keyword evidence="2" id="KW-1185">Reference proteome</keyword>
<name>A0A6A5U0M7_9PLEO</name>
<protein>
    <submittedName>
        <fullName evidence="1">Uncharacterized protein</fullName>
    </submittedName>
</protein>
<gene>
    <name evidence="1" type="ORF">CC80DRAFT_559891</name>
</gene>
<reference evidence="1" key="1">
    <citation type="journal article" date="2020" name="Stud. Mycol.">
        <title>101 Dothideomycetes genomes: a test case for predicting lifestyles and emergence of pathogens.</title>
        <authorList>
            <person name="Haridas S."/>
            <person name="Albert R."/>
            <person name="Binder M."/>
            <person name="Bloem J."/>
            <person name="Labutti K."/>
            <person name="Salamov A."/>
            <person name="Andreopoulos B."/>
            <person name="Baker S."/>
            <person name="Barry K."/>
            <person name="Bills G."/>
            <person name="Bluhm B."/>
            <person name="Cannon C."/>
            <person name="Castanera R."/>
            <person name="Culley D."/>
            <person name="Daum C."/>
            <person name="Ezra D."/>
            <person name="Gonzalez J."/>
            <person name="Henrissat B."/>
            <person name="Kuo A."/>
            <person name="Liang C."/>
            <person name="Lipzen A."/>
            <person name="Lutzoni F."/>
            <person name="Magnuson J."/>
            <person name="Mondo S."/>
            <person name="Nolan M."/>
            <person name="Ohm R."/>
            <person name="Pangilinan J."/>
            <person name="Park H.-J."/>
            <person name="Ramirez L."/>
            <person name="Alfaro M."/>
            <person name="Sun H."/>
            <person name="Tritt A."/>
            <person name="Yoshinaga Y."/>
            <person name="Zwiers L.-H."/>
            <person name="Turgeon B."/>
            <person name="Goodwin S."/>
            <person name="Spatafora J."/>
            <person name="Crous P."/>
            <person name="Grigoriev I."/>
        </authorList>
    </citation>
    <scope>NUCLEOTIDE SEQUENCE</scope>
    <source>
        <strain evidence="1">CBS 675.92</strain>
    </source>
</reference>
<feature type="non-terminal residue" evidence="1">
    <location>
        <position position="1"/>
    </location>
</feature>
<proteinExistence type="predicted"/>
<sequence>CTWLNNLKLIASVGVQGGSLRRAARYAGRQGNVSVHPMHGFSQCTPNIRRVKTPYFQYAITPPIWIQFKLR</sequence>
<dbReference type="EMBL" id="ML976988">
    <property type="protein sequence ID" value="KAF1957860.1"/>
    <property type="molecule type" value="Genomic_DNA"/>
</dbReference>
<accession>A0A6A5U0M7</accession>
<organism evidence="1 2">
    <name type="scientific">Byssothecium circinans</name>
    <dbReference type="NCBI Taxonomy" id="147558"/>
    <lineage>
        <taxon>Eukaryota</taxon>
        <taxon>Fungi</taxon>
        <taxon>Dikarya</taxon>
        <taxon>Ascomycota</taxon>
        <taxon>Pezizomycotina</taxon>
        <taxon>Dothideomycetes</taxon>
        <taxon>Pleosporomycetidae</taxon>
        <taxon>Pleosporales</taxon>
        <taxon>Massarineae</taxon>
        <taxon>Massarinaceae</taxon>
        <taxon>Byssothecium</taxon>
    </lineage>
</organism>
<dbReference type="AlphaFoldDB" id="A0A6A5U0M7"/>
<dbReference type="Proteomes" id="UP000800035">
    <property type="component" value="Unassembled WGS sequence"/>
</dbReference>
<evidence type="ECO:0000313" key="2">
    <source>
        <dbReference type="Proteomes" id="UP000800035"/>
    </source>
</evidence>